<feature type="non-terminal residue" evidence="1">
    <location>
        <position position="1"/>
    </location>
</feature>
<sequence length="56" mass="6416">IYLSSCFFSGWVHRENTSILGAGTAMWKPINLRINMMNAGTNCYVPYVQYIPVYHS</sequence>
<keyword evidence="2" id="KW-1185">Reference proteome</keyword>
<dbReference type="EMBL" id="JAJJMB010010393">
    <property type="protein sequence ID" value="KAI3909071.1"/>
    <property type="molecule type" value="Genomic_DNA"/>
</dbReference>
<evidence type="ECO:0000313" key="2">
    <source>
        <dbReference type="Proteomes" id="UP001202328"/>
    </source>
</evidence>
<reference evidence="1" key="1">
    <citation type="submission" date="2022-04" db="EMBL/GenBank/DDBJ databases">
        <title>A functionally conserved STORR gene fusion in Papaver species that diverged 16.8 million years ago.</title>
        <authorList>
            <person name="Catania T."/>
        </authorList>
    </citation>
    <scope>NUCLEOTIDE SEQUENCE</scope>
    <source>
        <strain evidence="1">S-188037</strain>
    </source>
</reference>
<gene>
    <name evidence="1" type="ORF">MKW98_011432</name>
</gene>
<name>A0AAD4XEC2_9MAGN</name>
<protein>
    <submittedName>
        <fullName evidence="1">Uncharacterized protein</fullName>
    </submittedName>
</protein>
<proteinExistence type="predicted"/>
<comment type="caution">
    <text evidence="1">The sequence shown here is derived from an EMBL/GenBank/DDBJ whole genome shotgun (WGS) entry which is preliminary data.</text>
</comment>
<accession>A0AAD4XEC2</accession>
<evidence type="ECO:0000313" key="1">
    <source>
        <dbReference type="EMBL" id="KAI3909071.1"/>
    </source>
</evidence>
<organism evidence="1 2">
    <name type="scientific">Papaver atlanticum</name>
    <dbReference type="NCBI Taxonomy" id="357466"/>
    <lineage>
        <taxon>Eukaryota</taxon>
        <taxon>Viridiplantae</taxon>
        <taxon>Streptophyta</taxon>
        <taxon>Embryophyta</taxon>
        <taxon>Tracheophyta</taxon>
        <taxon>Spermatophyta</taxon>
        <taxon>Magnoliopsida</taxon>
        <taxon>Ranunculales</taxon>
        <taxon>Papaveraceae</taxon>
        <taxon>Papaveroideae</taxon>
        <taxon>Papaver</taxon>
    </lineage>
</organism>
<dbReference type="Proteomes" id="UP001202328">
    <property type="component" value="Unassembled WGS sequence"/>
</dbReference>
<dbReference type="AlphaFoldDB" id="A0AAD4XEC2"/>